<sequence length="15" mass="1590">MVPVRGTGLNSISCR</sequence>
<proteinExistence type="predicted"/>
<name>A0A8J2NQC6_9HEXA</name>
<dbReference type="EMBL" id="CAJVCH010001965">
    <property type="protein sequence ID" value="CAG7642145.1"/>
    <property type="molecule type" value="Genomic_DNA"/>
</dbReference>
<accession>A0A8J2NQC6</accession>
<gene>
    <name evidence="1" type="ORF">AFUS01_LOCUS436</name>
</gene>
<evidence type="ECO:0000313" key="1">
    <source>
        <dbReference type="EMBL" id="CAG7642145.1"/>
    </source>
</evidence>
<evidence type="ECO:0000313" key="2">
    <source>
        <dbReference type="Proteomes" id="UP000708208"/>
    </source>
</evidence>
<feature type="non-terminal residue" evidence="1">
    <location>
        <position position="1"/>
    </location>
</feature>
<reference evidence="1" key="1">
    <citation type="submission" date="2021-06" db="EMBL/GenBank/DDBJ databases">
        <authorList>
            <person name="Hodson N. C."/>
            <person name="Mongue J. A."/>
            <person name="Jaron S. K."/>
        </authorList>
    </citation>
    <scope>NUCLEOTIDE SEQUENCE</scope>
</reference>
<protein>
    <submittedName>
        <fullName evidence="1">Uncharacterized protein</fullName>
    </submittedName>
</protein>
<keyword evidence="2" id="KW-1185">Reference proteome</keyword>
<dbReference type="Proteomes" id="UP000708208">
    <property type="component" value="Unassembled WGS sequence"/>
</dbReference>
<comment type="caution">
    <text evidence="1">The sequence shown here is derived from an EMBL/GenBank/DDBJ whole genome shotgun (WGS) entry which is preliminary data.</text>
</comment>
<organism evidence="1 2">
    <name type="scientific">Allacma fusca</name>
    <dbReference type="NCBI Taxonomy" id="39272"/>
    <lineage>
        <taxon>Eukaryota</taxon>
        <taxon>Metazoa</taxon>
        <taxon>Ecdysozoa</taxon>
        <taxon>Arthropoda</taxon>
        <taxon>Hexapoda</taxon>
        <taxon>Collembola</taxon>
        <taxon>Symphypleona</taxon>
        <taxon>Sminthuridae</taxon>
        <taxon>Allacma</taxon>
    </lineage>
</organism>